<dbReference type="GO" id="GO:0035803">
    <property type="term" value="P:egg coat formation"/>
    <property type="evidence" value="ECO:0007669"/>
    <property type="project" value="TreeGrafter"/>
</dbReference>
<feature type="compositionally biased region" description="Low complexity" evidence="2">
    <location>
        <begin position="25"/>
        <end position="43"/>
    </location>
</feature>
<protein>
    <recommendedName>
        <fullName evidence="4">ZP domain-containing protein</fullName>
    </recommendedName>
</protein>
<dbReference type="Pfam" id="PF00100">
    <property type="entry name" value="Zona_pellucida"/>
    <property type="match status" value="1"/>
</dbReference>
<feature type="compositionally biased region" description="Polar residues" evidence="2">
    <location>
        <begin position="1"/>
        <end position="16"/>
    </location>
</feature>
<dbReference type="Proteomes" id="UP001142489">
    <property type="component" value="Unassembled WGS sequence"/>
</dbReference>
<evidence type="ECO:0000256" key="1">
    <source>
        <dbReference type="ARBA" id="ARBA00023157"/>
    </source>
</evidence>
<dbReference type="PROSITE" id="PS51034">
    <property type="entry name" value="ZP_2"/>
    <property type="match status" value="1"/>
</dbReference>
<dbReference type="InterPro" id="IPR042235">
    <property type="entry name" value="ZP-C_dom"/>
</dbReference>
<dbReference type="OrthoDB" id="8880842at2759"/>
<evidence type="ECO:0000313" key="5">
    <source>
        <dbReference type="EMBL" id="KAJ7309550.1"/>
    </source>
</evidence>
<comment type="caution">
    <text evidence="5">The sequence shown here is derived from an EMBL/GenBank/DDBJ whole genome shotgun (WGS) entry which is preliminary data.</text>
</comment>
<keyword evidence="6" id="KW-1185">Reference proteome</keyword>
<evidence type="ECO:0000259" key="4">
    <source>
        <dbReference type="PROSITE" id="PS51034"/>
    </source>
</evidence>
<dbReference type="Gene3D" id="2.60.40.4100">
    <property type="entry name" value="Zona pellucida, ZP-C domain"/>
    <property type="match status" value="1"/>
</dbReference>
<dbReference type="InterPro" id="IPR001507">
    <property type="entry name" value="ZP_dom"/>
</dbReference>
<dbReference type="FunFam" id="2.60.40.4100:FF:000002">
    <property type="entry name" value="Zona pellucida sperm-binding protein 3"/>
    <property type="match status" value="1"/>
</dbReference>
<evidence type="ECO:0000256" key="3">
    <source>
        <dbReference type="SAM" id="Phobius"/>
    </source>
</evidence>
<keyword evidence="3" id="KW-0472">Membrane</keyword>
<name>A0A9Q0XBX7_9SAUR</name>
<accession>A0A9Q0XBX7</accession>
<organism evidence="5 6">
    <name type="scientific">Phrynocephalus forsythii</name>
    <dbReference type="NCBI Taxonomy" id="171643"/>
    <lineage>
        <taxon>Eukaryota</taxon>
        <taxon>Metazoa</taxon>
        <taxon>Chordata</taxon>
        <taxon>Craniata</taxon>
        <taxon>Vertebrata</taxon>
        <taxon>Euteleostomi</taxon>
        <taxon>Lepidosauria</taxon>
        <taxon>Squamata</taxon>
        <taxon>Bifurcata</taxon>
        <taxon>Unidentata</taxon>
        <taxon>Episquamata</taxon>
        <taxon>Toxicofera</taxon>
        <taxon>Iguania</taxon>
        <taxon>Acrodonta</taxon>
        <taxon>Agamidae</taxon>
        <taxon>Agaminae</taxon>
        <taxon>Phrynocephalus</taxon>
    </lineage>
</organism>
<evidence type="ECO:0000313" key="6">
    <source>
        <dbReference type="Proteomes" id="UP001142489"/>
    </source>
</evidence>
<dbReference type="PANTHER" id="PTHR11576">
    <property type="entry name" value="ZONA PELLUCIDA SPERM-BINDING PROTEIN 3"/>
    <property type="match status" value="1"/>
</dbReference>
<dbReference type="GO" id="GO:0007339">
    <property type="term" value="P:binding of sperm to zona pellucida"/>
    <property type="evidence" value="ECO:0007669"/>
    <property type="project" value="TreeGrafter"/>
</dbReference>
<dbReference type="AlphaFoldDB" id="A0A9Q0XBX7"/>
<gene>
    <name evidence="5" type="ORF">JRQ81_007599</name>
</gene>
<keyword evidence="1" id="KW-1015">Disulfide bond</keyword>
<proteinExistence type="predicted"/>
<keyword evidence="3" id="KW-0812">Transmembrane</keyword>
<dbReference type="EMBL" id="JAPFRF010000016">
    <property type="protein sequence ID" value="KAJ7309550.1"/>
    <property type="molecule type" value="Genomic_DNA"/>
</dbReference>
<reference evidence="5" key="1">
    <citation type="journal article" date="2023" name="DNA Res.">
        <title>Chromosome-level genome assembly of Phrynocephalus forsythii using third-generation DNA sequencing and Hi-C analysis.</title>
        <authorList>
            <person name="Qi Y."/>
            <person name="Zhao W."/>
            <person name="Zhao Y."/>
            <person name="Niu C."/>
            <person name="Cao S."/>
            <person name="Zhang Y."/>
        </authorList>
    </citation>
    <scope>NUCLEOTIDE SEQUENCE</scope>
    <source>
        <tissue evidence="5">Muscle</tissue>
    </source>
</reference>
<dbReference type="GO" id="GO:0031012">
    <property type="term" value="C:extracellular matrix"/>
    <property type="evidence" value="ECO:0007669"/>
    <property type="project" value="TreeGrafter"/>
</dbReference>
<keyword evidence="3" id="KW-1133">Transmembrane helix</keyword>
<feature type="region of interest" description="Disordered" evidence="2">
    <location>
        <begin position="1"/>
        <end position="43"/>
    </location>
</feature>
<evidence type="ECO:0000256" key="2">
    <source>
        <dbReference type="SAM" id="MobiDB-lite"/>
    </source>
</evidence>
<dbReference type="InterPro" id="IPR055355">
    <property type="entry name" value="ZP-C"/>
</dbReference>
<feature type="transmembrane region" description="Helical" evidence="3">
    <location>
        <begin position="268"/>
        <end position="297"/>
    </location>
</feature>
<dbReference type="GO" id="GO:0032190">
    <property type="term" value="F:acrosin binding"/>
    <property type="evidence" value="ECO:0007669"/>
    <property type="project" value="TreeGrafter"/>
</dbReference>
<dbReference type="GO" id="GO:2000344">
    <property type="term" value="P:positive regulation of acrosome reaction"/>
    <property type="evidence" value="ECO:0007669"/>
    <property type="project" value="TreeGrafter"/>
</dbReference>
<feature type="domain" description="ZP" evidence="4">
    <location>
        <begin position="1"/>
        <end position="200"/>
    </location>
</feature>
<sequence length="353" mass="39183">MQHITTYNIPTQTTSAKGMMWSDSPTTTSPGATTGPPTRPTSRATNVEAQVGLLQAPPGPTEPWMNFSLSILNEDLSIATDPGVFGEGSTVRVEVRVWADQGLFPQLFIDECYVRNAPRQSHSTWIYIIVDNHGCLYARDSDATWFRKEDSAIVFTLRVPPFLLASESEEVYIHCLVTAWSKKIPTSTGKKTCSFDLVSSRWKNVDEPSKASVCDCCDSHCPLGSNHFPETHAFPGEGSLRSEVVGPLIVRKEEAPWFEGQCHTMKKLLLVSVAFVGSCILAALFVGALLALAVVMFRYTRTSKGHQLLKNRHEQPYHAELQVMAEARATAQEIEKESTLDYCKLKSDRPDKE</sequence>
<dbReference type="PANTHER" id="PTHR11576:SF14">
    <property type="entry name" value="ZP DOMAIN-CONTAINING PROTEIN"/>
    <property type="match status" value="1"/>
</dbReference>